<evidence type="ECO:0000256" key="2">
    <source>
        <dbReference type="ARBA" id="ARBA00022630"/>
    </source>
</evidence>
<dbReference type="eggNOG" id="COG2081">
    <property type="taxonomic scope" value="Bacteria"/>
</dbReference>
<evidence type="ECO:0000313" key="6">
    <source>
        <dbReference type="EMBL" id="ANF55294.1"/>
    </source>
</evidence>
<keyword evidence="7" id="KW-1185">Reference proteome</keyword>
<dbReference type="InterPro" id="IPR004792">
    <property type="entry name" value="BaiN-like"/>
</dbReference>
<dbReference type="AlphaFoldDB" id="A0A172Y7U8"/>
<dbReference type="InterPro" id="IPR055178">
    <property type="entry name" value="RsdA/BaiN/AoA(So)-like_dom"/>
</dbReference>
<reference evidence="6 7" key="1">
    <citation type="journal article" date="2014" name="Genome Announc.">
        <title>Genome Sequence of a Promising Hydrogen-Producing Facultative Anaerobic Bacterium, Brevundimonas naejangsanensis Strain B1.</title>
        <authorList>
            <person name="Su H."/>
            <person name="Zhang T."/>
            <person name="Bao M."/>
            <person name="Jiang Y."/>
            <person name="Wang Y."/>
            <person name="Tan T."/>
        </authorList>
    </citation>
    <scope>NUCLEOTIDE SEQUENCE [LARGE SCALE GENOMIC DNA]</scope>
    <source>
        <strain evidence="6 7">B1</strain>
    </source>
</reference>
<dbReference type="PRINTS" id="PR00368">
    <property type="entry name" value="FADPNR"/>
</dbReference>
<feature type="domain" description="RsdA/BaiN/AoA(So)-like Rossmann fold-like" evidence="4">
    <location>
        <begin position="7"/>
        <end position="405"/>
    </location>
</feature>
<dbReference type="NCBIfam" id="TIGR00275">
    <property type="entry name" value="aminoacetone oxidase family FAD-binding enzyme"/>
    <property type="match status" value="1"/>
</dbReference>
<keyword evidence="2" id="KW-0285">Flavoprotein</keyword>
<feature type="domain" description="RsdA/BaiN/AoA(So)-like insert" evidence="5">
    <location>
        <begin position="191"/>
        <end position="352"/>
    </location>
</feature>
<dbReference type="PRINTS" id="PR00411">
    <property type="entry name" value="PNDRDTASEI"/>
</dbReference>
<dbReference type="Gene3D" id="3.50.50.60">
    <property type="entry name" value="FAD/NAD(P)-binding domain"/>
    <property type="match status" value="1"/>
</dbReference>
<dbReference type="Pfam" id="PF03486">
    <property type="entry name" value="HI0933_like"/>
    <property type="match status" value="1"/>
</dbReference>
<dbReference type="EMBL" id="CP015614">
    <property type="protein sequence ID" value="ANF55294.1"/>
    <property type="molecule type" value="Genomic_DNA"/>
</dbReference>
<evidence type="ECO:0000256" key="1">
    <source>
        <dbReference type="ARBA" id="ARBA00001974"/>
    </source>
</evidence>
<dbReference type="SUPFAM" id="SSF160996">
    <property type="entry name" value="HI0933 insert domain-like"/>
    <property type="match status" value="1"/>
</dbReference>
<organism evidence="6 7">
    <name type="scientific">Brevundimonas naejangsanensis</name>
    <dbReference type="NCBI Taxonomy" id="588932"/>
    <lineage>
        <taxon>Bacteria</taxon>
        <taxon>Pseudomonadati</taxon>
        <taxon>Pseudomonadota</taxon>
        <taxon>Alphaproteobacteria</taxon>
        <taxon>Caulobacterales</taxon>
        <taxon>Caulobacteraceae</taxon>
        <taxon>Brevundimonas</taxon>
    </lineage>
</organism>
<dbReference type="Pfam" id="PF22780">
    <property type="entry name" value="HI0933_like_1st"/>
    <property type="match status" value="1"/>
</dbReference>
<sequence length="407" mass="43355">MKSSDIDVLIVGAGAAGMMCAIEAGKRGRRVRVIDHARAPGEKIRISGGGRCNFTNLGTSGANFLGENPRFALSALRRFTQHDFIKMVDRHGIAWHEKTLGQLFCDDSAKQIIRMLTDEMKAAGVALSLGVGVKTVERAGERFQVDLDDGSRVTAASLVVATGGKSIPKMGATGWGYEVARRFGLRVTDTRPALVPLTFEPGLLEQLKPLAGVSVDAVVRHKAPKEAGPGRPAKETVFREGLLFTHRGLSGPSILQISSYWREGEAITVDLAPGRDAAAEILAAKTENGKQAVHTAVGHVVPRRLAEALCARENLSGKLAEVGDKKLRALAEAVNAWTVKPVGSEGYRTAEVTLGGVDTAALDQQTMEAKTVPGLFFIGEVADVTGWLGGYNFQWAWSSGWAAGQSC</sequence>
<dbReference type="InterPro" id="IPR023166">
    <property type="entry name" value="BaiN-like_dom_sf"/>
</dbReference>
<proteinExistence type="predicted"/>
<name>A0A172Y7U8_9CAUL</name>
<dbReference type="RefSeq" id="WP_025976943.1">
    <property type="nucleotide sequence ID" value="NZ_CP015614.1"/>
</dbReference>
<gene>
    <name evidence="6" type="ORF">DA69_11360</name>
</gene>
<dbReference type="PANTHER" id="PTHR42887:SF2">
    <property type="entry name" value="OS12G0638800 PROTEIN"/>
    <property type="match status" value="1"/>
</dbReference>
<dbReference type="Gene3D" id="1.10.8.260">
    <property type="entry name" value="HI0933 insert domain-like"/>
    <property type="match status" value="1"/>
</dbReference>
<protein>
    <recommendedName>
        <fullName evidence="8">NAD(P)/FAD-dependent oxidoreductase</fullName>
    </recommendedName>
</protein>
<dbReference type="InterPro" id="IPR036188">
    <property type="entry name" value="FAD/NAD-bd_sf"/>
</dbReference>
<accession>A0A172Y7U8</accession>
<dbReference type="STRING" id="588932.DA69_11360"/>
<dbReference type="KEGG" id="bne:DA69_11360"/>
<dbReference type="SUPFAM" id="SSF51905">
    <property type="entry name" value="FAD/NAD(P)-binding domain"/>
    <property type="match status" value="1"/>
</dbReference>
<keyword evidence="3" id="KW-0274">FAD</keyword>
<dbReference type="OrthoDB" id="9773233at2"/>
<evidence type="ECO:0000259" key="5">
    <source>
        <dbReference type="Pfam" id="PF22780"/>
    </source>
</evidence>
<evidence type="ECO:0000256" key="3">
    <source>
        <dbReference type="ARBA" id="ARBA00022827"/>
    </source>
</evidence>
<evidence type="ECO:0000313" key="7">
    <source>
        <dbReference type="Proteomes" id="UP000077603"/>
    </source>
</evidence>
<dbReference type="PANTHER" id="PTHR42887">
    <property type="entry name" value="OS12G0638800 PROTEIN"/>
    <property type="match status" value="1"/>
</dbReference>
<comment type="cofactor">
    <cofactor evidence="1">
        <name>FAD</name>
        <dbReference type="ChEBI" id="CHEBI:57692"/>
    </cofactor>
</comment>
<evidence type="ECO:0008006" key="8">
    <source>
        <dbReference type="Google" id="ProtNLM"/>
    </source>
</evidence>
<dbReference type="Gene3D" id="2.40.30.10">
    <property type="entry name" value="Translation factors"/>
    <property type="match status" value="1"/>
</dbReference>
<evidence type="ECO:0000259" key="4">
    <source>
        <dbReference type="Pfam" id="PF03486"/>
    </source>
</evidence>
<dbReference type="InterPro" id="IPR057661">
    <property type="entry name" value="RsdA/BaiN/AoA(So)_Rossmann"/>
</dbReference>
<dbReference type="Proteomes" id="UP000077603">
    <property type="component" value="Chromosome"/>
</dbReference>